<evidence type="ECO:0000256" key="5">
    <source>
        <dbReference type="ARBA" id="ARBA00022737"/>
    </source>
</evidence>
<protein>
    <submittedName>
        <fullName evidence="13">Found in Mitochondrial Proteome</fullName>
    </submittedName>
</protein>
<feature type="compositionally biased region" description="Basic and acidic residues" evidence="11">
    <location>
        <begin position="180"/>
        <end position="191"/>
    </location>
</feature>
<evidence type="ECO:0000259" key="12">
    <source>
        <dbReference type="PROSITE" id="PS52044"/>
    </source>
</evidence>
<comment type="caution">
    <text evidence="13">The sequence shown here is derived from an EMBL/GenBank/DDBJ whole genome shotgun (WGS) entry which is preliminary data.</text>
</comment>
<dbReference type="PANTHER" id="PTHR16036">
    <property type="entry name" value="ANKYRIN REPEAT AND ZINC FINGER DOMAIN-CONTAINING PROTEIN 1"/>
    <property type="match status" value="1"/>
</dbReference>
<feature type="region of interest" description="Disordered" evidence="11">
    <location>
        <begin position="336"/>
        <end position="360"/>
    </location>
</feature>
<dbReference type="InterPro" id="IPR041175">
    <property type="entry name" value="VLRF1/Vms1"/>
</dbReference>
<name>A0A9W7SRH4_9PEZI</name>
<evidence type="ECO:0000256" key="8">
    <source>
        <dbReference type="ARBA" id="ARBA00023043"/>
    </source>
</evidence>
<evidence type="ECO:0000256" key="4">
    <source>
        <dbReference type="ARBA" id="ARBA00022722"/>
    </source>
</evidence>
<reference evidence="13 14" key="1">
    <citation type="journal article" date="2018" name="IMA Fungus">
        <title>IMA Genome-F 10: Nine draft genome sequences of Claviceps purpurea s.lat., including C. arundinis, C. humidiphila, and C. cf. spartinae, pseudomolecules for the pitch canker pathogen Fusarium circinatum, draft genome of Davidsoniella eucalypti, Grosmannia galeiformis, Quambalaria eucalypti, and Teratosphaeria destructans.</title>
        <authorList>
            <person name="Wingfield B.D."/>
            <person name="Liu M."/>
            <person name="Nguyen H.D."/>
            <person name="Lane F.A."/>
            <person name="Morgan S.W."/>
            <person name="De Vos L."/>
            <person name="Wilken P.M."/>
            <person name="Duong T.A."/>
            <person name="Aylward J."/>
            <person name="Coetzee M.P."/>
            <person name="Dadej K."/>
            <person name="De Beer Z.W."/>
            <person name="Findlay W."/>
            <person name="Havenga M."/>
            <person name="Kolarik M."/>
            <person name="Menzies J.G."/>
            <person name="Naidoo K."/>
            <person name="Pochopski O."/>
            <person name="Shoukouhi P."/>
            <person name="Santana Q.C."/>
            <person name="Seifert K.A."/>
            <person name="Soal N."/>
            <person name="Steenkamp E.T."/>
            <person name="Tatham C.T."/>
            <person name="van der Nest M.A."/>
            <person name="Wingfield M.J."/>
        </authorList>
    </citation>
    <scope>NUCLEOTIDE SEQUENCE [LARGE SCALE GENOMIC DNA]</scope>
    <source>
        <strain evidence="13">CMW44962</strain>
    </source>
</reference>
<dbReference type="AlphaFoldDB" id="A0A9W7SRH4"/>
<dbReference type="Proteomes" id="UP001138500">
    <property type="component" value="Unassembled WGS sequence"/>
</dbReference>
<keyword evidence="8" id="KW-0040">ANK repeat</keyword>
<keyword evidence="5" id="KW-0677">Repeat</keyword>
<dbReference type="Pfam" id="PF18826">
    <property type="entry name" value="bVLRF1"/>
    <property type="match status" value="1"/>
</dbReference>
<feature type="region of interest" description="Disordered" evidence="11">
    <location>
        <begin position="126"/>
        <end position="207"/>
    </location>
</feature>
<feature type="region of interest" description="Disordered" evidence="11">
    <location>
        <begin position="470"/>
        <end position="496"/>
    </location>
</feature>
<dbReference type="PROSITE" id="PS52044">
    <property type="entry name" value="VLRF1"/>
    <property type="match status" value="1"/>
</dbReference>
<dbReference type="GO" id="GO:0036503">
    <property type="term" value="P:ERAD pathway"/>
    <property type="evidence" value="ECO:0007669"/>
    <property type="project" value="TreeGrafter"/>
</dbReference>
<evidence type="ECO:0000256" key="1">
    <source>
        <dbReference type="ARBA" id="ARBA00004496"/>
    </source>
</evidence>
<dbReference type="GO" id="GO:0016787">
    <property type="term" value="F:hydrolase activity"/>
    <property type="evidence" value="ECO:0007669"/>
    <property type="project" value="UniProtKB-KW"/>
</dbReference>
<keyword evidence="9" id="KW-0175">Coiled coil</keyword>
<evidence type="ECO:0000313" key="14">
    <source>
        <dbReference type="Proteomes" id="UP001138500"/>
    </source>
</evidence>
<comment type="domain">
    <text evidence="10">The VLRF1 domain mediates binding to the 60S ribosomal subunit.</text>
</comment>
<keyword evidence="6 10" id="KW-0255">Endonuclease</keyword>
<feature type="region of interest" description="Disordered" evidence="11">
    <location>
        <begin position="547"/>
        <end position="659"/>
    </location>
</feature>
<feature type="compositionally biased region" description="Basic and acidic residues" evidence="11">
    <location>
        <begin position="254"/>
        <end position="265"/>
    </location>
</feature>
<dbReference type="GO" id="GO:0005737">
    <property type="term" value="C:cytoplasm"/>
    <property type="evidence" value="ECO:0007669"/>
    <property type="project" value="UniProtKB-SubCell"/>
</dbReference>
<dbReference type="PROSITE" id="PS00028">
    <property type="entry name" value="ZINC_FINGER_C2H2_1"/>
    <property type="match status" value="1"/>
</dbReference>
<accession>A0A9W7SRH4</accession>
<feature type="compositionally biased region" description="Acidic residues" evidence="11">
    <location>
        <begin position="141"/>
        <end position="158"/>
    </location>
</feature>
<evidence type="ECO:0000313" key="13">
    <source>
        <dbReference type="EMBL" id="KAH9826993.1"/>
    </source>
</evidence>
<evidence type="ECO:0000256" key="7">
    <source>
        <dbReference type="ARBA" id="ARBA00022801"/>
    </source>
</evidence>
<evidence type="ECO:0000256" key="10">
    <source>
        <dbReference type="PROSITE-ProRule" id="PRU01389"/>
    </source>
</evidence>
<keyword evidence="4 10" id="KW-0540">Nuclease</keyword>
<feature type="region of interest" description="Disordered" evidence="11">
    <location>
        <begin position="242"/>
        <end position="282"/>
    </location>
</feature>
<evidence type="ECO:0000256" key="6">
    <source>
        <dbReference type="ARBA" id="ARBA00022759"/>
    </source>
</evidence>
<evidence type="ECO:0000256" key="2">
    <source>
        <dbReference type="ARBA" id="ARBA00009262"/>
    </source>
</evidence>
<gene>
    <name evidence="13" type="ORF">Tdes44962_MAKER03225</name>
</gene>
<feature type="compositionally biased region" description="Pro residues" evidence="11">
    <location>
        <begin position="47"/>
        <end position="57"/>
    </location>
</feature>
<dbReference type="OrthoDB" id="429841at2759"/>
<comment type="subcellular location">
    <subcellularLocation>
        <location evidence="1">Cytoplasm</location>
    </subcellularLocation>
</comment>
<evidence type="ECO:0000256" key="9">
    <source>
        <dbReference type="ARBA" id="ARBA00023054"/>
    </source>
</evidence>
<comment type="similarity">
    <text evidence="2 10">Belongs to the ANKZF1/VMS1 family.</text>
</comment>
<feature type="active site" evidence="10">
    <location>
        <position position="345"/>
    </location>
</feature>
<keyword evidence="14" id="KW-1185">Reference proteome</keyword>
<feature type="region of interest" description="Disordered" evidence="11">
    <location>
        <begin position="26"/>
        <end position="77"/>
    </location>
</feature>
<feature type="domain" description="VLRF1" evidence="12">
    <location>
        <begin position="288"/>
        <end position="445"/>
    </location>
</feature>
<dbReference type="InterPro" id="IPR047139">
    <property type="entry name" value="ANKZ1/VMS1"/>
</dbReference>
<keyword evidence="3 10" id="KW-0963">Cytoplasm</keyword>
<keyword evidence="7 10" id="KW-0378">Hydrolase</keyword>
<evidence type="ECO:0000256" key="11">
    <source>
        <dbReference type="SAM" id="MobiDB-lite"/>
    </source>
</evidence>
<dbReference type="PANTHER" id="PTHR16036:SF2">
    <property type="entry name" value="TRNA ENDONUCLEASE ANKZF1"/>
    <property type="match status" value="1"/>
</dbReference>
<feature type="compositionally biased region" description="Basic and acidic residues" evidence="11">
    <location>
        <begin position="620"/>
        <end position="659"/>
    </location>
</feature>
<organism evidence="13 14">
    <name type="scientific">Teratosphaeria destructans</name>
    <dbReference type="NCBI Taxonomy" id="418781"/>
    <lineage>
        <taxon>Eukaryota</taxon>
        <taxon>Fungi</taxon>
        <taxon>Dikarya</taxon>
        <taxon>Ascomycota</taxon>
        <taxon>Pezizomycotina</taxon>
        <taxon>Dothideomycetes</taxon>
        <taxon>Dothideomycetidae</taxon>
        <taxon>Mycosphaerellales</taxon>
        <taxon>Teratosphaeriaceae</taxon>
        <taxon>Teratosphaeria</taxon>
    </lineage>
</organism>
<feature type="compositionally biased region" description="Low complexity" evidence="11">
    <location>
        <begin position="63"/>
        <end position="76"/>
    </location>
</feature>
<dbReference type="InterPro" id="IPR013087">
    <property type="entry name" value="Znf_C2H2_type"/>
</dbReference>
<dbReference type="EMBL" id="RIBY02001934">
    <property type="protein sequence ID" value="KAH9826993.1"/>
    <property type="molecule type" value="Genomic_DNA"/>
</dbReference>
<reference evidence="13 14" key="2">
    <citation type="journal article" date="2021" name="Curr. Genet.">
        <title>Genetic response to nitrogen starvation in the aggressive Eucalyptus foliar pathogen Teratosphaeria destructans.</title>
        <authorList>
            <person name="Havenga M."/>
            <person name="Wingfield B.D."/>
            <person name="Wingfield M.J."/>
            <person name="Dreyer L.L."/>
            <person name="Roets F."/>
            <person name="Aylward J."/>
        </authorList>
    </citation>
    <scope>NUCLEOTIDE SEQUENCE [LARGE SCALE GENOMIC DNA]</scope>
    <source>
        <strain evidence="13">CMW44962</strain>
    </source>
</reference>
<dbReference type="GO" id="GO:0004519">
    <property type="term" value="F:endonuclease activity"/>
    <property type="evidence" value="ECO:0007669"/>
    <property type="project" value="UniProtKB-KW"/>
</dbReference>
<feature type="compositionally biased region" description="Basic and acidic residues" evidence="11">
    <location>
        <begin position="562"/>
        <end position="607"/>
    </location>
</feature>
<sequence length="659" mass="71934">MAHADRLLQRPLYVFDLPEELLYSLHLKTPPSPPPAVHGGGEEGAPSPTPTPPPPPTVHGEDAAAAAAAAAAEDGAQPATSCALCGLTFADLPEQRSHVRSDLHGYNLKQRLRGRKAVSEREFETLVAQLDEGLSGSDTPSSDDDDDDDDDDDAEDDGLGSRKPKPKESTLSALLKRQAKVTDGDAEDAPRKRARGQGQGKPPLLWFTSSQLPANTSLGVYRALFSDDEQSREDQLVDTIRRKQLAPAPPPPSAREREPKPKPHDGEEDEGGGVAVPASMCPKGPPSAGPHYFLCMIGGGHFAAVLVSLVPHVTKKAGLEDRAASVLAHKTFHRYTTRRKQGGAQSANDNAKGNAHSAGSSIRRYNEAALTHEVRQLLAEWKPWIDTADLLFVRASGGMSRRTLFGPYEGQVLSVKDERVRGFPFNTRRATQAELMRAFVELTRVKVDVVDEAALARQADEAAAAAQKAEALAHNKPSKPKPAKPSREDEEAALHTTQLQALIRRSKAPGLVSYVQSHSLSPDFTFFPPDQNHHAPTPLHLAASLNSPACRRHPPRLSQAEADSRTAREKSDKAEAEAEERSRRAKEVEKMRQADRERLVGERESKFGKGQAVGVGRVMTAEERRAEEARGMSPEMKMRLEREKRARAAEERIRRLQGR</sequence>
<proteinExistence type="inferred from homology"/>
<evidence type="ECO:0000256" key="3">
    <source>
        <dbReference type="ARBA" id="ARBA00022490"/>
    </source>
</evidence>